<dbReference type="Proteomes" id="UP000638353">
    <property type="component" value="Unassembled WGS sequence"/>
</dbReference>
<keyword evidence="3 4" id="KW-0067">ATP-binding</keyword>
<dbReference type="GO" id="GO:0005524">
    <property type="term" value="F:ATP binding"/>
    <property type="evidence" value="ECO:0007669"/>
    <property type="project" value="UniProtKB-UniRule"/>
</dbReference>
<evidence type="ECO:0000313" key="7">
    <source>
        <dbReference type="EMBL" id="GHC94954.1"/>
    </source>
</evidence>
<keyword evidence="1" id="KW-0436">Ligase</keyword>
<feature type="region of interest" description="Disordered" evidence="5">
    <location>
        <begin position="1"/>
        <end position="23"/>
    </location>
</feature>
<reference evidence="7" key="2">
    <citation type="submission" date="2020-09" db="EMBL/GenBank/DDBJ databases">
        <authorList>
            <person name="Sun Q."/>
            <person name="Ohkuma M."/>
        </authorList>
    </citation>
    <scope>NUCLEOTIDE SEQUENCE</scope>
    <source>
        <strain evidence="7">JCM 4637</strain>
    </source>
</reference>
<dbReference type="GO" id="GO:0046872">
    <property type="term" value="F:metal ion binding"/>
    <property type="evidence" value="ECO:0007669"/>
    <property type="project" value="InterPro"/>
</dbReference>
<protein>
    <recommendedName>
        <fullName evidence="6">ATP-grasp domain-containing protein</fullName>
    </recommendedName>
</protein>
<dbReference type="InterPro" id="IPR052032">
    <property type="entry name" value="ATP-dep_AA_Ligase"/>
</dbReference>
<dbReference type="SMART" id="SM01209">
    <property type="entry name" value="GARS_A"/>
    <property type="match status" value="1"/>
</dbReference>
<gene>
    <name evidence="7" type="ORF">GCM10010334_33550</name>
</gene>
<accession>A0A918WY39</accession>
<evidence type="ECO:0000256" key="5">
    <source>
        <dbReference type="SAM" id="MobiDB-lite"/>
    </source>
</evidence>
<name>A0A918WY39_9ACTN</name>
<dbReference type="SUPFAM" id="SSF56059">
    <property type="entry name" value="Glutathione synthetase ATP-binding domain-like"/>
    <property type="match status" value="1"/>
</dbReference>
<keyword evidence="2 4" id="KW-0547">Nucleotide-binding</keyword>
<comment type="caution">
    <text evidence="7">The sequence shown here is derived from an EMBL/GenBank/DDBJ whole genome shotgun (WGS) entry which is preliminary data.</text>
</comment>
<dbReference type="PROSITE" id="PS50975">
    <property type="entry name" value="ATP_GRASP"/>
    <property type="match status" value="1"/>
</dbReference>
<dbReference type="PANTHER" id="PTHR43585:SF2">
    <property type="entry name" value="ATP-GRASP ENZYME FSQD"/>
    <property type="match status" value="1"/>
</dbReference>
<dbReference type="PANTHER" id="PTHR43585">
    <property type="entry name" value="FUMIPYRROLE BIOSYNTHESIS PROTEIN C"/>
    <property type="match status" value="1"/>
</dbReference>
<evidence type="ECO:0000256" key="1">
    <source>
        <dbReference type="ARBA" id="ARBA00022598"/>
    </source>
</evidence>
<evidence type="ECO:0000256" key="4">
    <source>
        <dbReference type="PROSITE-ProRule" id="PRU00409"/>
    </source>
</evidence>
<dbReference type="Gene3D" id="3.30.470.20">
    <property type="entry name" value="ATP-grasp fold, B domain"/>
    <property type="match status" value="1"/>
</dbReference>
<evidence type="ECO:0000256" key="2">
    <source>
        <dbReference type="ARBA" id="ARBA00022741"/>
    </source>
</evidence>
<dbReference type="RefSeq" id="WP_189824155.1">
    <property type="nucleotide sequence ID" value="NZ_BMVC01000006.1"/>
</dbReference>
<evidence type="ECO:0000259" key="6">
    <source>
        <dbReference type="PROSITE" id="PS50975"/>
    </source>
</evidence>
<dbReference type="InterPro" id="IPR011761">
    <property type="entry name" value="ATP-grasp"/>
</dbReference>
<sequence>MSGTRQDRGTAGARPDRPTTDPRKRLMVLYAPGALGPLELVRTLRPVADLVIAVPEHLRDDPGIGMLSHMFDPVFFDPEGPGPDMTGIDGVVTYSDTLVRTAAALADKHGLPGQPPAAAVALTDKFAQRTALAAHGVDTIRCAVMREPADWRAALAEVGLPAVIKPTAGAGSRNTFPVFDAATGEALVRELLTPGADGPAERELVLEELLVGVDQGDHGDYCSVESVVADGQAVHLPVVSKFRLVPPFRETGQFWPTHLPARVREQATDITERALKALDFRWGVTSTEIKLTARGPRIIEVNGRMGGFVNEMVAYAGGPDLVEQAARTALGEAPDCPAPDESRLVFQFNHIAPPNAVGLVRVDGVNEVKKLPGVLAYRQLIAPGQRMQPGVRTQELDMLNAAAADHDEMYGFLERMHDLLSFTLRVRDDDGEREVTLSAWELPSAQALRGVRG</sequence>
<dbReference type="EMBL" id="BMVC01000006">
    <property type="protein sequence ID" value="GHC94954.1"/>
    <property type="molecule type" value="Genomic_DNA"/>
</dbReference>
<dbReference type="AlphaFoldDB" id="A0A918WY39"/>
<evidence type="ECO:0000313" key="8">
    <source>
        <dbReference type="Proteomes" id="UP000638353"/>
    </source>
</evidence>
<organism evidence="7 8">
    <name type="scientific">Streptomyces finlayi</name>
    <dbReference type="NCBI Taxonomy" id="67296"/>
    <lineage>
        <taxon>Bacteria</taxon>
        <taxon>Bacillati</taxon>
        <taxon>Actinomycetota</taxon>
        <taxon>Actinomycetes</taxon>
        <taxon>Kitasatosporales</taxon>
        <taxon>Streptomycetaceae</taxon>
        <taxon>Streptomyces</taxon>
    </lineage>
</organism>
<reference evidence="7" key="1">
    <citation type="journal article" date="2014" name="Int. J. Syst. Evol. Microbiol.">
        <title>Complete genome sequence of Corynebacterium casei LMG S-19264T (=DSM 44701T), isolated from a smear-ripened cheese.</title>
        <authorList>
            <consortium name="US DOE Joint Genome Institute (JGI-PGF)"/>
            <person name="Walter F."/>
            <person name="Albersmeier A."/>
            <person name="Kalinowski J."/>
            <person name="Ruckert C."/>
        </authorList>
    </citation>
    <scope>NUCLEOTIDE SEQUENCE</scope>
    <source>
        <strain evidence="7">JCM 4637</strain>
    </source>
</reference>
<dbReference type="GO" id="GO:0016874">
    <property type="term" value="F:ligase activity"/>
    <property type="evidence" value="ECO:0007669"/>
    <property type="project" value="UniProtKB-KW"/>
</dbReference>
<proteinExistence type="predicted"/>
<evidence type="ECO:0000256" key="3">
    <source>
        <dbReference type="ARBA" id="ARBA00022840"/>
    </source>
</evidence>
<feature type="domain" description="ATP-grasp" evidence="6">
    <location>
        <begin position="129"/>
        <end position="330"/>
    </location>
</feature>